<evidence type="ECO:0000313" key="5">
    <source>
        <dbReference type="EMBL" id="MBP1967638.1"/>
    </source>
</evidence>
<dbReference type="Pfam" id="PF00171">
    <property type="entry name" value="Aldedh"/>
    <property type="match status" value="1"/>
</dbReference>
<dbReference type="InterPro" id="IPR016163">
    <property type="entry name" value="Ald_DH_C"/>
</dbReference>
<dbReference type="EC" id="1.2.1.3" evidence="5"/>
<dbReference type="InterPro" id="IPR016161">
    <property type="entry name" value="Ald_DH/histidinol_DH"/>
</dbReference>
<sequence length="397" mass="43517">MEALDNGKLYKEAYYDDLGESADIFDYYAGWTDKIHGETMPVEGQFLNYTQRVPVGVCGQIVPWNYPMLMSTWKLAPALATGNTVVLKPSSATPFSVVRLFEILHDEKLLPQGVINLILGSGKTGSFISSHAGVDKVSFTGSTAVGKQLVHDSANSNLKTVTLELGGKSPNIIFNDPPDVEYAIERSFTGLFTHKGEKCSSPTRLFVHKSLYEYAVSRLAELADRYVLGDPFDPRSDQGAQCTKSHMESILEYIEIGKAEGARVAAGGVRDMNGSNANGYFIRPTILADVKNNMRVAQEEIFGPVLVVIPFDHDEEVIEMANDTIYGLAAGLWTKDITRAHRVAARLDAGAVFINKYGCYDLASPFGGFKQSGWGKECGIQSLDSYTKVKSIWVNLN</sequence>
<feature type="active site" evidence="2">
    <location>
        <position position="164"/>
    </location>
</feature>
<protein>
    <submittedName>
        <fullName evidence="5">Aldehyde dehydrogenase (NAD+)</fullName>
        <ecNumber evidence="5">1.2.1.3</ecNumber>
    </submittedName>
</protein>
<organism evidence="5 6">
    <name type="scientific">Paenibacillus aceris</name>
    <dbReference type="NCBI Taxonomy" id="869555"/>
    <lineage>
        <taxon>Bacteria</taxon>
        <taxon>Bacillati</taxon>
        <taxon>Bacillota</taxon>
        <taxon>Bacilli</taxon>
        <taxon>Bacillales</taxon>
        <taxon>Paenibacillaceae</taxon>
        <taxon>Paenibacillus</taxon>
    </lineage>
</organism>
<dbReference type="Gene3D" id="3.40.605.10">
    <property type="entry name" value="Aldehyde Dehydrogenase, Chain A, domain 1"/>
    <property type="match status" value="1"/>
</dbReference>
<dbReference type="EMBL" id="JAGGKV010000038">
    <property type="protein sequence ID" value="MBP1967638.1"/>
    <property type="molecule type" value="Genomic_DNA"/>
</dbReference>
<name>A0ABS4I9P3_9BACL</name>
<dbReference type="PROSITE" id="PS00687">
    <property type="entry name" value="ALDEHYDE_DEHYDR_GLU"/>
    <property type="match status" value="1"/>
</dbReference>
<dbReference type="InterPro" id="IPR029510">
    <property type="entry name" value="Ald_DH_CS_GLU"/>
</dbReference>
<evidence type="ECO:0000256" key="1">
    <source>
        <dbReference type="ARBA" id="ARBA00023002"/>
    </source>
</evidence>
<dbReference type="Proteomes" id="UP001519344">
    <property type="component" value="Unassembled WGS sequence"/>
</dbReference>
<comment type="similarity">
    <text evidence="3">Belongs to the aldehyde dehydrogenase family.</text>
</comment>
<evidence type="ECO:0000313" key="6">
    <source>
        <dbReference type="Proteomes" id="UP001519344"/>
    </source>
</evidence>
<evidence type="ECO:0000259" key="4">
    <source>
        <dbReference type="Pfam" id="PF00171"/>
    </source>
</evidence>
<dbReference type="InterPro" id="IPR015590">
    <property type="entry name" value="Aldehyde_DH_dom"/>
</dbReference>
<reference evidence="5 6" key="1">
    <citation type="submission" date="2021-03" db="EMBL/GenBank/DDBJ databases">
        <title>Genomic Encyclopedia of Type Strains, Phase IV (KMG-IV): sequencing the most valuable type-strain genomes for metagenomic binning, comparative biology and taxonomic classification.</title>
        <authorList>
            <person name="Goeker M."/>
        </authorList>
    </citation>
    <scope>NUCLEOTIDE SEQUENCE [LARGE SCALE GENOMIC DNA]</scope>
    <source>
        <strain evidence="5 6">DSM 24950</strain>
    </source>
</reference>
<dbReference type="Gene3D" id="3.40.309.10">
    <property type="entry name" value="Aldehyde Dehydrogenase, Chain A, domain 2"/>
    <property type="match status" value="1"/>
</dbReference>
<dbReference type="PANTHER" id="PTHR11699">
    <property type="entry name" value="ALDEHYDE DEHYDROGENASE-RELATED"/>
    <property type="match status" value="1"/>
</dbReference>
<proteinExistence type="inferred from homology"/>
<evidence type="ECO:0000256" key="3">
    <source>
        <dbReference type="RuleBase" id="RU003345"/>
    </source>
</evidence>
<comment type="caution">
    <text evidence="5">The sequence shown here is derived from an EMBL/GenBank/DDBJ whole genome shotgun (WGS) entry which is preliminary data.</text>
</comment>
<dbReference type="InterPro" id="IPR016162">
    <property type="entry name" value="Ald_DH_N"/>
</dbReference>
<dbReference type="SUPFAM" id="SSF53720">
    <property type="entry name" value="ALDH-like"/>
    <property type="match status" value="1"/>
</dbReference>
<evidence type="ECO:0000256" key="2">
    <source>
        <dbReference type="PROSITE-ProRule" id="PRU10007"/>
    </source>
</evidence>
<dbReference type="GO" id="GO:0004029">
    <property type="term" value="F:aldehyde dehydrogenase (NAD+) activity"/>
    <property type="evidence" value="ECO:0007669"/>
    <property type="project" value="UniProtKB-EC"/>
</dbReference>
<keyword evidence="6" id="KW-1185">Reference proteome</keyword>
<feature type="domain" description="Aldehyde dehydrogenase" evidence="4">
    <location>
        <begin position="1"/>
        <end position="392"/>
    </location>
</feature>
<accession>A0ABS4I9P3</accession>
<keyword evidence="1 3" id="KW-0560">Oxidoreductase</keyword>
<gene>
    <name evidence="5" type="ORF">J2Z65_006910</name>
</gene>